<dbReference type="EMBL" id="ANJA01000771">
    <property type="protein sequence ID" value="ETO81969.1"/>
    <property type="molecule type" value="Genomic_DNA"/>
</dbReference>
<dbReference type="AlphaFoldDB" id="A0A081ASV8"/>
<gene>
    <name evidence="1" type="ORF">F444_03802</name>
</gene>
<evidence type="ECO:0000313" key="1">
    <source>
        <dbReference type="EMBL" id="ETO81969.1"/>
    </source>
</evidence>
<reference evidence="1 2" key="1">
    <citation type="submission" date="2013-11" db="EMBL/GenBank/DDBJ databases">
        <title>The Genome Sequence of Phytophthora parasitica P1976.</title>
        <authorList>
            <consortium name="The Broad Institute Genomics Platform"/>
            <person name="Russ C."/>
            <person name="Tyler B."/>
            <person name="Panabieres F."/>
            <person name="Shan W."/>
            <person name="Tripathy S."/>
            <person name="Grunwald N."/>
            <person name="Machado M."/>
            <person name="Johnson C.S."/>
            <person name="Walker B."/>
            <person name="Young S."/>
            <person name="Zeng Q."/>
            <person name="Gargeya S."/>
            <person name="Fitzgerald M."/>
            <person name="Haas B."/>
            <person name="Abouelleil A."/>
            <person name="Allen A.W."/>
            <person name="Alvarado L."/>
            <person name="Arachchi H.M."/>
            <person name="Berlin A.M."/>
            <person name="Chapman S.B."/>
            <person name="Gainer-Dewar J."/>
            <person name="Goldberg J."/>
            <person name="Griggs A."/>
            <person name="Gujja S."/>
            <person name="Hansen M."/>
            <person name="Howarth C."/>
            <person name="Imamovic A."/>
            <person name="Ireland A."/>
            <person name="Larimer J."/>
            <person name="McCowan C."/>
            <person name="Murphy C."/>
            <person name="Pearson M."/>
            <person name="Poon T.W."/>
            <person name="Priest M."/>
            <person name="Roberts A."/>
            <person name="Saif S."/>
            <person name="Shea T."/>
            <person name="Sisk P."/>
            <person name="Sykes S."/>
            <person name="Wortman J."/>
            <person name="Nusbaum C."/>
            <person name="Birren B."/>
        </authorList>
    </citation>
    <scope>NUCLEOTIDE SEQUENCE [LARGE SCALE GENOMIC DNA]</scope>
    <source>
        <strain evidence="1 2">P1976</strain>
    </source>
</reference>
<sequence length="216" mass="23466">MISLASVPPFASVFPEVAGFSVSPVFSLAFTLPLAPVLFVTSVFSVAQGPLWCPCSPWRRDLVGARVLIGILPLAGARDLVVVRVLAGVCVATRVIFGARVLVAVIVLVATRPPAGTSCTPQICVIMVRPHVSERDHFMLMREVPKSKGKYSFYTCKHCSLAYNMNPDLKPPELILGRSYNYVGHVKLIDLLLGLHKRILVMMIPVDQGKEADSGQ</sequence>
<comment type="caution">
    <text evidence="1">The sequence shown here is derived from an EMBL/GenBank/DDBJ whole genome shotgun (WGS) entry which is preliminary data.</text>
</comment>
<dbReference type="Proteomes" id="UP000028582">
    <property type="component" value="Unassembled WGS sequence"/>
</dbReference>
<evidence type="ECO:0000313" key="2">
    <source>
        <dbReference type="Proteomes" id="UP000028582"/>
    </source>
</evidence>
<protein>
    <submittedName>
        <fullName evidence="1">Uncharacterized protein</fullName>
    </submittedName>
</protein>
<name>A0A081ASV8_PHYNI</name>
<accession>A0A081ASV8</accession>
<organism evidence="1 2">
    <name type="scientific">Phytophthora nicotianae P1976</name>
    <dbReference type="NCBI Taxonomy" id="1317066"/>
    <lineage>
        <taxon>Eukaryota</taxon>
        <taxon>Sar</taxon>
        <taxon>Stramenopiles</taxon>
        <taxon>Oomycota</taxon>
        <taxon>Peronosporomycetes</taxon>
        <taxon>Peronosporales</taxon>
        <taxon>Peronosporaceae</taxon>
        <taxon>Phytophthora</taxon>
    </lineage>
</organism>
<proteinExistence type="predicted"/>